<dbReference type="InterPro" id="IPR050463">
    <property type="entry name" value="Gfo/Idh/MocA_oxidrdct_glycsds"/>
</dbReference>
<dbReference type="Pfam" id="PF01408">
    <property type="entry name" value="GFO_IDH_MocA"/>
    <property type="match status" value="1"/>
</dbReference>
<dbReference type="Gene3D" id="3.30.360.10">
    <property type="entry name" value="Dihydrodipicolinate Reductase, domain 2"/>
    <property type="match status" value="1"/>
</dbReference>
<feature type="domain" description="Gfo/Idh/MocA-like oxidoreductase N-terminal" evidence="2">
    <location>
        <begin position="15"/>
        <end position="130"/>
    </location>
</feature>
<protein>
    <submittedName>
        <fullName evidence="4">Gfo/Idh/MocA family protein</fullName>
    </submittedName>
</protein>
<dbReference type="Proteomes" id="UP001595979">
    <property type="component" value="Unassembled WGS sequence"/>
</dbReference>
<dbReference type="PANTHER" id="PTHR43818:SF11">
    <property type="entry name" value="BCDNA.GH03377"/>
    <property type="match status" value="1"/>
</dbReference>
<name>A0ABW1DLQ7_9DEIO</name>
<gene>
    <name evidence="4" type="ORF">ACFPQ6_11230</name>
</gene>
<organism evidence="4 5">
    <name type="scientific">Deinococcus petrolearius</name>
    <dbReference type="NCBI Taxonomy" id="1751295"/>
    <lineage>
        <taxon>Bacteria</taxon>
        <taxon>Thermotogati</taxon>
        <taxon>Deinococcota</taxon>
        <taxon>Deinococci</taxon>
        <taxon>Deinococcales</taxon>
        <taxon>Deinococcaceae</taxon>
        <taxon>Deinococcus</taxon>
    </lineage>
</organism>
<dbReference type="InterPro" id="IPR055170">
    <property type="entry name" value="GFO_IDH_MocA-like_dom"/>
</dbReference>
<proteinExistence type="predicted"/>
<dbReference type="Pfam" id="PF22725">
    <property type="entry name" value="GFO_IDH_MocA_C3"/>
    <property type="match status" value="1"/>
</dbReference>
<dbReference type="SUPFAM" id="SSF55347">
    <property type="entry name" value="Glyceraldehyde-3-phosphate dehydrogenase-like, C-terminal domain"/>
    <property type="match status" value="1"/>
</dbReference>
<evidence type="ECO:0000259" key="3">
    <source>
        <dbReference type="Pfam" id="PF22725"/>
    </source>
</evidence>
<dbReference type="SUPFAM" id="SSF51735">
    <property type="entry name" value="NAD(P)-binding Rossmann-fold domains"/>
    <property type="match status" value="1"/>
</dbReference>
<keyword evidence="1" id="KW-0560">Oxidoreductase</keyword>
<dbReference type="InterPro" id="IPR000683">
    <property type="entry name" value="Gfo/Idh/MocA-like_OxRdtase_N"/>
</dbReference>
<evidence type="ECO:0000256" key="1">
    <source>
        <dbReference type="ARBA" id="ARBA00023002"/>
    </source>
</evidence>
<keyword evidence="5" id="KW-1185">Reference proteome</keyword>
<evidence type="ECO:0000313" key="4">
    <source>
        <dbReference type="EMBL" id="MFC5848883.1"/>
    </source>
</evidence>
<dbReference type="Gene3D" id="3.40.50.720">
    <property type="entry name" value="NAD(P)-binding Rossmann-like Domain"/>
    <property type="match status" value="1"/>
</dbReference>
<comment type="caution">
    <text evidence="4">The sequence shown here is derived from an EMBL/GenBank/DDBJ whole genome shotgun (WGS) entry which is preliminary data.</text>
</comment>
<evidence type="ECO:0000259" key="2">
    <source>
        <dbReference type="Pfam" id="PF01408"/>
    </source>
</evidence>
<reference evidence="5" key="1">
    <citation type="journal article" date="2019" name="Int. J. Syst. Evol. Microbiol.">
        <title>The Global Catalogue of Microorganisms (GCM) 10K type strain sequencing project: providing services to taxonomists for standard genome sequencing and annotation.</title>
        <authorList>
            <consortium name="The Broad Institute Genomics Platform"/>
            <consortium name="The Broad Institute Genome Sequencing Center for Infectious Disease"/>
            <person name="Wu L."/>
            <person name="Ma J."/>
        </authorList>
    </citation>
    <scope>NUCLEOTIDE SEQUENCE [LARGE SCALE GENOMIC DNA]</scope>
    <source>
        <strain evidence="5">CGMCC 1.15053</strain>
    </source>
</reference>
<dbReference type="InterPro" id="IPR036291">
    <property type="entry name" value="NAD(P)-bd_dom_sf"/>
</dbReference>
<accession>A0ABW1DLQ7</accession>
<sequence length="392" mass="42899">MTSAHDRPTATGPQAAIVGIGFIGTAHIEALRRLGIPIRGILGHSLDYTRQRALELGLHPYQSYEELLADPLVNVVHDCGPNDIHVSSNLAALRAGKHVLSEKPLGVSVAECEQQVLVARQSGLQAGVNFTYRGYGAVQQLRDLVRSGELGELKYVRGHYLQDWLLLKSDHNWRTEAPASETRAVADIGSHLADLTEYVLGQRAERVLARFSRMHDTRLRPDSAQVTFSSGDGSGTPYRVSTEDQASVWVDYAGGVQASFELSQVAAGHKNDLMIEVLGTRGSATWRQETPEEIVLGSRADERTVRLKQPAHPFTHYPPGHPEGLPDAITNVIRAFYATLAGRPSPYPTFEDGLAAARFTEAAYHSQLGGEWVSLNRAAVQTREEQATEVSR</sequence>
<feature type="domain" description="GFO/IDH/MocA-like oxidoreductase" evidence="3">
    <location>
        <begin position="138"/>
        <end position="284"/>
    </location>
</feature>
<dbReference type="RefSeq" id="WP_380049349.1">
    <property type="nucleotide sequence ID" value="NZ_JBHSOH010000011.1"/>
</dbReference>
<dbReference type="PANTHER" id="PTHR43818">
    <property type="entry name" value="BCDNA.GH03377"/>
    <property type="match status" value="1"/>
</dbReference>
<dbReference type="EMBL" id="JBHSOH010000011">
    <property type="protein sequence ID" value="MFC5848883.1"/>
    <property type="molecule type" value="Genomic_DNA"/>
</dbReference>
<evidence type="ECO:0000313" key="5">
    <source>
        <dbReference type="Proteomes" id="UP001595979"/>
    </source>
</evidence>